<dbReference type="NCBIfam" id="TIGR01136">
    <property type="entry name" value="cysKM"/>
    <property type="match status" value="1"/>
</dbReference>
<dbReference type="Gene3D" id="3.40.50.1100">
    <property type="match status" value="2"/>
</dbReference>
<keyword evidence="3 9" id="KW-0028">Amino-acid biosynthesis</keyword>
<accession>A0A9Q0KC46</accession>
<dbReference type="EMBL" id="JAMYWD010000006">
    <property type="protein sequence ID" value="KAJ4967793.1"/>
    <property type="molecule type" value="Genomic_DNA"/>
</dbReference>
<evidence type="ECO:0000313" key="11">
    <source>
        <dbReference type="EMBL" id="KAJ4967793.1"/>
    </source>
</evidence>
<evidence type="ECO:0000256" key="5">
    <source>
        <dbReference type="ARBA" id="ARBA00022898"/>
    </source>
</evidence>
<evidence type="ECO:0000256" key="1">
    <source>
        <dbReference type="ARBA" id="ARBA00001933"/>
    </source>
</evidence>
<dbReference type="EC" id="2.5.1.47" evidence="9"/>
<evidence type="ECO:0000256" key="3">
    <source>
        <dbReference type="ARBA" id="ARBA00022605"/>
    </source>
</evidence>
<keyword evidence="6 9" id="KW-0198">Cysteine biosynthesis</keyword>
<comment type="cofactor">
    <cofactor evidence="1 7 9">
        <name>pyridoxal 5'-phosphate</name>
        <dbReference type="ChEBI" id="CHEBI:597326"/>
    </cofactor>
</comment>
<dbReference type="Pfam" id="PF00291">
    <property type="entry name" value="PALP"/>
    <property type="match status" value="1"/>
</dbReference>
<feature type="binding site" evidence="7">
    <location>
        <position position="272"/>
    </location>
    <ligand>
        <name>pyridoxal 5'-phosphate</name>
        <dbReference type="ChEBI" id="CHEBI:597326"/>
    </ligand>
</feature>
<evidence type="ECO:0000256" key="2">
    <source>
        <dbReference type="ARBA" id="ARBA00007103"/>
    </source>
</evidence>
<dbReference type="PANTHER" id="PTHR10314">
    <property type="entry name" value="CYSTATHIONINE BETA-SYNTHASE"/>
    <property type="match status" value="1"/>
</dbReference>
<evidence type="ECO:0000259" key="10">
    <source>
        <dbReference type="Pfam" id="PF00291"/>
    </source>
</evidence>
<gene>
    <name evidence="11" type="ORF">NE237_014494</name>
</gene>
<keyword evidence="12" id="KW-1185">Reference proteome</keyword>
<evidence type="ECO:0000256" key="6">
    <source>
        <dbReference type="ARBA" id="ARBA00023192"/>
    </source>
</evidence>
<dbReference type="AlphaFoldDB" id="A0A9Q0KC46"/>
<dbReference type="InterPro" id="IPR001216">
    <property type="entry name" value="P-phosphate_BS"/>
</dbReference>
<dbReference type="SUPFAM" id="SSF53686">
    <property type="entry name" value="Tryptophan synthase beta subunit-like PLP-dependent enzymes"/>
    <property type="match status" value="1"/>
</dbReference>
<proteinExistence type="inferred from homology"/>
<dbReference type="NCBIfam" id="TIGR01139">
    <property type="entry name" value="cysK"/>
    <property type="match status" value="1"/>
</dbReference>
<evidence type="ECO:0000256" key="4">
    <source>
        <dbReference type="ARBA" id="ARBA00022679"/>
    </source>
</evidence>
<feature type="modified residue" description="N6-(pyridoxal phosphate)lysine" evidence="8">
    <location>
        <position position="49"/>
    </location>
</feature>
<dbReference type="InterPro" id="IPR050214">
    <property type="entry name" value="Cys_Synth/Cystath_Beta-Synth"/>
</dbReference>
<comment type="similarity">
    <text evidence="2 9">Belongs to the cysteine synthase/cystathionine beta-synthase family.</text>
</comment>
<feature type="binding site" evidence="7">
    <location>
        <position position="80"/>
    </location>
    <ligand>
        <name>pyridoxal 5'-phosphate</name>
        <dbReference type="ChEBI" id="CHEBI:597326"/>
    </ligand>
</feature>
<evidence type="ECO:0000256" key="7">
    <source>
        <dbReference type="PIRSR" id="PIRSR605856-50"/>
    </source>
</evidence>
<dbReference type="FunFam" id="3.40.50.1100:FF:000130">
    <property type="entry name" value="Cysteine synthase"/>
    <property type="match status" value="1"/>
</dbReference>
<organism evidence="11 12">
    <name type="scientific">Protea cynaroides</name>
    <dbReference type="NCBI Taxonomy" id="273540"/>
    <lineage>
        <taxon>Eukaryota</taxon>
        <taxon>Viridiplantae</taxon>
        <taxon>Streptophyta</taxon>
        <taxon>Embryophyta</taxon>
        <taxon>Tracheophyta</taxon>
        <taxon>Spermatophyta</taxon>
        <taxon>Magnoliopsida</taxon>
        <taxon>Proteales</taxon>
        <taxon>Proteaceae</taxon>
        <taxon>Protea</taxon>
    </lineage>
</organism>
<dbReference type="FunFam" id="3.40.50.1100:FF:000006">
    <property type="entry name" value="Cysteine synthase"/>
    <property type="match status" value="1"/>
</dbReference>
<dbReference type="InterPro" id="IPR005856">
    <property type="entry name" value="Cys_synth"/>
</dbReference>
<comment type="caution">
    <text evidence="11">The sequence shown here is derived from an EMBL/GenBank/DDBJ whole genome shotgun (WGS) entry which is preliminary data.</text>
</comment>
<evidence type="ECO:0000256" key="9">
    <source>
        <dbReference type="RuleBase" id="RU003985"/>
    </source>
</evidence>
<dbReference type="OrthoDB" id="10259545at2759"/>
<feature type="domain" description="Tryptophan synthase beta chain-like PALP" evidence="10">
    <location>
        <begin position="12"/>
        <end position="299"/>
    </location>
</feature>
<dbReference type="PROSITE" id="PS00901">
    <property type="entry name" value="CYS_SYNTHASE"/>
    <property type="match status" value="1"/>
</dbReference>
<dbReference type="InterPro" id="IPR036052">
    <property type="entry name" value="TrpB-like_PALP_sf"/>
</dbReference>
<evidence type="ECO:0000313" key="12">
    <source>
        <dbReference type="Proteomes" id="UP001141806"/>
    </source>
</evidence>
<comment type="catalytic activity">
    <reaction evidence="9">
        <text>O-acetyl-L-serine + hydrogen sulfide = L-cysteine + acetate</text>
        <dbReference type="Rhea" id="RHEA:14829"/>
        <dbReference type="ChEBI" id="CHEBI:29919"/>
        <dbReference type="ChEBI" id="CHEBI:30089"/>
        <dbReference type="ChEBI" id="CHEBI:35235"/>
        <dbReference type="ChEBI" id="CHEBI:58340"/>
        <dbReference type="EC" id="2.5.1.47"/>
    </reaction>
</comment>
<dbReference type="Proteomes" id="UP001141806">
    <property type="component" value="Unassembled WGS sequence"/>
</dbReference>
<reference evidence="11" key="1">
    <citation type="journal article" date="2023" name="Plant J.">
        <title>The genome of the king protea, Protea cynaroides.</title>
        <authorList>
            <person name="Chang J."/>
            <person name="Duong T.A."/>
            <person name="Schoeman C."/>
            <person name="Ma X."/>
            <person name="Roodt D."/>
            <person name="Barker N."/>
            <person name="Li Z."/>
            <person name="Van de Peer Y."/>
            <person name="Mizrachi E."/>
        </authorList>
    </citation>
    <scope>NUCLEOTIDE SEQUENCE</scope>
    <source>
        <tissue evidence="11">Young leaves</tissue>
    </source>
</reference>
<dbReference type="GO" id="GO:0006535">
    <property type="term" value="P:cysteine biosynthetic process from serine"/>
    <property type="evidence" value="ECO:0007669"/>
    <property type="project" value="UniProtKB-UniRule"/>
</dbReference>
<dbReference type="InterPro" id="IPR001926">
    <property type="entry name" value="TrpB-like_PALP"/>
</dbReference>
<keyword evidence="5 7" id="KW-0663">Pyridoxal phosphate</keyword>
<dbReference type="CDD" id="cd01561">
    <property type="entry name" value="CBS_like"/>
    <property type="match status" value="1"/>
</dbReference>
<evidence type="ECO:0000256" key="8">
    <source>
        <dbReference type="PIRSR" id="PIRSR605856-51"/>
    </source>
</evidence>
<keyword evidence="4 9" id="KW-0808">Transferase</keyword>
<feature type="binding site" evidence="7">
    <location>
        <begin position="184"/>
        <end position="188"/>
    </location>
    <ligand>
        <name>pyridoxal 5'-phosphate</name>
        <dbReference type="ChEBI" id="CHEBI:597326"/>
    </ligand>
</feature>
<dbReference type="InterPro" id="IPR005859">
    <property type="entry name" value="CysK"/>
</dbReference>
<dbReference type="GO" id="GO:0004124">
    <property type="term" value="F:cysteine synthase activity"/>
    <property type="evidence" value="ECO:0007669"/>
    <property type="project" value="UniProtKB-UniRule"/>
</dbReference>
<protein>
    <recommendedName>
        <fullName evidence="9">Cysteine synthase</fullName>
        <ecNumber evidence="9">2.5.1.47</ecNumber>
    </recommendedName>
</protein>
<name>A0A9Q0KC46_9MAGN</name>
<sequence>MAEVTSTIAKDVTELIGNTPLVYLNNIVDGCVARIAAKLEMMEPCSSVKDRIGYSMITDAEEKGLITPGQSVLIEPTSGNTGIGLAFMAAAKGYKLIITMPASMSLERRIILRAFGAELVLTDPVRGMKGAVQKAEEILAKTPNSYILQQFENPANPKIHYETTGPEIWKGSDGKVDAFISGIGTGGTITGVGKFLKEQNPNIKIYGVEPAESAVLSGGKPGPHKIQGIGAGFIPGVLEVDLIDEVIQISSEEAIETAKQLALKEGLLVGISSGAAAAAAIKIAKRPENAGKLIVVVFPSFGERYLSSVLFESVKREAESMIFEP</sequence>